<dbReference type="PROSITE" id="PS51755">
    <property type="entry name" value="OMPR_PHOB"/>
    <property type="match status" value="1"/>
</dbReference>
<dbReference type="Gene3D" id="1.10.10.10">
    <property type="entry name" value="Winged helix-like DNA-binding domain superfamily/Winged helix DNA-binding domain"/>
    <property type="match status" value="1"/>
</dbReference>
<evidence type="ECO:0000256" key="3">
    <source>
        <dbReference type="ARBA" id="ARBA00023125"/>
    </source>
</evidence>
<dbReference type="Pfam" id="PF13424">
    <property type="entry name" value="TPR_12"/>
    <property type="match status" value="1"/>
</dbReference>
<evidence type="ECO:0000256" key="2">
    <source>
        <dbReference type="ARBA" id="ARBA00023015"/>
    </source>
</evidence>
<dbReference type="Gene3D" id="1.25.40.10">
    <property type="entry name" value="Tetratricopeptide repeat domain"/>
    <property type="match status" value="2"/>
</dbReference>
<dbReference type="Gene3D" id="3.40.50.300">
    <property type="entry name" value="P-loop containing nucleotide triphosphate hydrolases"/>
    <property type="match status" value="1"/>
</dbReference>
<dbReference type="InterPro" id="IPR051677">
    <property type="entry name" value="AfsR-DnrI-RedD_regulator"/>
</dbReference>
<accession>A0ABV8M0H7</accession>
<dbReference type="CDD" id="cd15831">
    <property type="entry name" value="BTAD"/>
    <property type="match status" value="1"/>
</dbReference>
<dbReference type="PRINTS" id="PR00364">
    <property type="entry name" value="DISEASERSIST"/>
</dbReference>
<comment type="similarity">
    <text evidence="1">Belongs to the AfsR/DnrI/RedD regulatory family.</text>
</comment>
<dbReference type="RefSeq" id="WP_253762008.1">
    <property type="nucleotide sequence ID" value="NZ_JAMZDZ010000001.1"/>
</dbReference>
<keyword evidence="8" id="KW-1185">Reference proteome</keyword>
<dbReference type="Pfam" id="PF00486">
    <property type="entry name" value="Trans_reg_C"/>
    <property type="match status" value="1"/>
</dbReference>
<dbReference type="SUPFAM" id="SSF52540">
    <property type="entry name" value="P-loop containing nucleoside triphosphate hydrolases"/>
    <property type="match status" value="1"/>
</dbReference>
<sequence length="923" mass="99049">MTGGLRIGVLGPLTVSADGQPIVVSAGRLRTTLAVLALSAGRPVPPDQLADAVWGERLPSHPRRALTVYLTRLRKLLGSDAIRTEPWGYVLAITPGDVDALEFTGLLDGAAADADAEQDRLRRALALWRGEPFQDLPSTWQLQVEATRLAERRWTAVERRLGLDLATRPAAELIAELTELTTRHPVREGLWAHLMTALYRSGRQADALAAYQRLYRALADELGVQPGPEVQAVHRRILSGELAPEESVRPAAPTPRQLPAGAGSFTGRADALAQMTDIATDPGPDPIVLAIAGPAGVGKTALALHWAHRAADRFGDGQLYADLRGFDPANPPITPGDVLSGFLSALGVSAARIPADPQAQAALYRSRLAGRRMLVVLDNARDADQVRPLLPGTPGCAVVVTSRNELTGLIAYDGAQLLTLDVLAPDEAYRLLARRLGRARAEAEPEAVTEIIDRCGRLPLALGIVAARAAARPSFPVAALAAELAQSPRRLDALAGGDLVTDLRAVFACSYRTLSSAAARMFRLLGLHPGPDVSIAAAASVAAVTVAQARASLAEVARLHLLTEHTPGRYAFHDLLRAYAMELVEAEAATEREPATRRMFDHYLHSSLTAAYQVNPHRAHPPMMEADVAAGVTPESPGEAALAWLATERQVLKATLTAAVATGLDRHAVLLAWALGGFLPRSGRRGEQAETRLVALRAVERLGDRRELAWAHRGLARAHRELDRLDDAFEHLCQALALFIDLGDRAGEAHTQLSLGQIYEMRGDLEAARAQATRSLPVFREVGDTNGEALALNALGWCQAHLGDPQAGLASCEEALTLQQKTGDRYGESGTWDSLSVIHDLTGDTEQAIDCCRRALALHRESGDRYLEGQALIRLGNDQRTLGEVDGAARSFAEAVLILDDLDRPEADDARRALRDLPSQRAG</sequence>
<comment type="caution">
    <text evidence="7">The sequence shown here is derived from an EMBL/GenBank/DDBJ whole genome shotgun (WGS) entry which is preliminary data.</text>
</comment>
<feature type="domain" description="OmpR/PhoB-type" evidence="6">
    <location>
        <begin position="1"/>
        <end position="93"/>
    </location>
</feature>
<dbReference type="PANTHER" id="PTHR35807">
    <property type="entry name" value="TRANSCRIPTIONAL REGULATOR REDD-RELATED"/>
    <property type="match status" value="1"/>
</dbReference>
<protein>
    <submittedName>
        <fullName evidence="7">BTAD domain-containing putative transcriptional regulator</fullName>
    </submittedName>
</protein>
<dbReference type="Pfam" id="PF03704">
    <property type="entry name" value="BTAD"/>
    <property type="match status" value="1"/>
</dbReference>
<dbReference type="InterPro" id="IPR019734">
    <property type="entry name" value="TPR_rpt"/>
</dbReference>
<organism evidence="7 8">
    <name type="scientific">Hamadaea flava</name>
    <dbReference type="NCBI Taxonomy" id="1742688"/>
    <lineage>
        <taxon>Bacteria</taxon>
        <taxon>Bacillati</taxon>
        <taxon>Actinomycetota</taxon>
        <taxon>Actinomycetes</taxon>
        <taxon>Micromonosporales</taxon>
        <taxon>Micromonosporaceae</taxon>
        <taxon>Hamadaea</taxon>
    </lineage>
</organism>
<dbReference type="InterPro" id="IPR016032">
    <property type="entry name" value="Sig_transdc_resp-reg_C-effctor"/>
</dbReference>
<dbReference type="InterPro" id="IPR027417">
    <property type="entry name" value="P-loop_NTPase"/>
</dbReference>
<dbReference type="SUPFAM" id="SSF48452">
    <property type="entry name" value="TPR-like"/>
    <property type="match status" value="2"/>
</dbReference>
<dbReference type="PANTHER" id="PTHR35807:SF1">
    <property type="entry name" value="TRANSCRIPTIONAL REGULATOR REDD"/>
    <property type="match status" value="1"/>
</dbReference>
<dbReference type="SUPFAM" id="SSF46894">
    <property type="entry name" value="C-terminal effector domain of the bipartite response regulators"/>
    <property type="match status" value="1"/>
</dbReference>
<evidence type="ECO:0000313" key="7">
    <source>
        <dbReference type="EMBL" id="MFC4136862.1"/>
    </source>
</evidence>
<proteinExistence type="inferred from homology"/>
<gene>
    <name evidence="7" type="ORF">ACFOZ4_40180</name>
</gene>
<dbReference type="SMART" id="SM00862">
    <property type="entry name" value="Trans_reg_C"/>
    <property type="match status" value="1"/>
</dbReference>
<dbReference type="InterPro" id="IPR001867">
    <property type="entry name" value="OmpR/PhoB-type_DNA-bd"/>
</dbReference>
<dbReference type="InterPro" id="IPR005158">
    <property type="entry name" value="BTAD"/>
</dbReference>
<dbReference type="InterPro" id="IPR036388">
    <property type="entry name" value="WH-like_DNA-bd_sf"/>
</dbReference>
<keyword evidence="3 5" id="KW-0238">DNA-binding</keyword>
<dbReference type="EMBL" id="JBHSAY010000035">
    <property type="protein sequence ID" value="MFC4136862.1"/>
    <property type="molecule type" value="Genomic_DNA"/>
</dbReference>
<evidence type="ECO:0000256" key="4">
    <source>
        <dbReference type="ARBA" id="ARBA00023163"/>
    </source>
</evidence>
<dbReference type="SMART" id="SM00028">
    <property type="entry name" value="TPR"/>
    <property type="match status" value="5"/>
</dbReference>
<reference evidence="8" key="1">
    <citation type="journal article" date="2019" name="Int. J. Syst. Evol. Microbiol.">
        <title>The Global Catalogue of Microorganisms (GCM) 10K type strain sequencing project: providing services to taxonomists for standard genome sequencing and annotation.</title>
        <authorList>
            <consortium name="The Broad Institute Genomics Platform"/>
            <consortium name="The Broad Institute Genome Sequencing Center for Infectious Disease"/>
            <person name="Wu L."/>
            <person name="Ma J."/>
        </authorList>
    </citation>
    <scope>NUCLEOTIDE SEQUENCE [LARGE SCALE GENOMIC DNA]</scope>
    <source>
        <strain evidence="8">CGMCC 4.7289</strain>
    </source>
</reference>
<evidence type="ECO:0000259" key="6">
    <source>
        <dbReference type="PROSITE" id="PS51755"/>
    </source>
</evidence>
<evidence type="ECO:0000256" key="5">
    <source>
        <dbReference type="PROSITE-ProRule" id="PRU01091"/>
    </source>
</evidence>
<name>A0ABV8M0H7_9ACTN</name>
<evidence type="ECO:0000256" key="1">
    <source>
        <dbReference type="ARBA" id="ARBA00005820"/>
    </source>
</evidence>
<evidence type="ECO:0000313" key="8">
    <source>
        <dbReference type="Proteomes" id="UP001595816"/>
    </source>
</evidence>
<dbReference type="InterPro" id="IPR011990">
    <property type="entry name" value="TPR-like_helical_dom_sf"/>
</dbReference>
<keyword evidence="4" id="KW-0804">Transcription</keyword>
<keyword evidence="2" id="KW-0805">Transcription regulation</keyword>
<feature type="DNA-binding region" description="OmpR/PhoB-type" evidence="5">
    <location>
        <begin position="1"/>
        <end position="93"/>
    </location>
</feature>
<dbReference type="Proteomes" id="UP001595816">
    <property type="component" value="Unassembled WGS sequence"/>
</dbReference>
<dbReference type="SMART" id="SM01043">
    <property type="entry name" value="BTAD"/>
    <property type="match status" value="1"/>
</dbReference>